<proteinExistence type="inferred from homology"/>
<accession>A0A5C6DRD3</accession>
<organism evidence="7 8">
    <name type="scientific">Novipirellula aureliae</name>
    <dbReference type="NCBI Taxonomy" id="2527966"/>
    <lineage>
        <taxon>Bacteria</taxon>
        <taxon>Pseudomonadati</taxon>
        <taxon>Planctomycetota</taxon>
        <taxon>Planctomycetia</taxon>
        <taxon>Pirellulales</taxon>
        <taxon>Pirellulaceae</taxon>
        <taxon>Novipirellula</taxon>
    </lineage>
</organism>
<dbReference type="PANTHER" id="PTHR43461">
    <property type="entry name" value="TRANSMEMBRANE PROTEIN 256"/>
    <property type="match status" value="1"/>
</dbReference>
<name>A0A5C6DRD3_9BACT</name>
<dbReference type="InterPro" id="IPR006696">
    <property type="entry name" value="DUF423"/>
</dbReference>
<keyword evidence="3 6" id="KW-0812">Transmembrane</keyword>
<protein>
    <recommendedName>
        <fullName evidence="9">DUF423 domain-containing protein</fullName>
    </recommendedName>
</protein>
<dbReference type="Proteomes" id="UP000315471">
    <property type="component" value="Unassembled WGS sequence"/>
</dbReference>
<dbReference type="GO" id="GO:0005886">
    <property type="term" value="C:plasma membrane"/>
    <property type="evidence" value="ECO:0007669"/>
    <property type="project" value="TreeGrafter"/>
</dbReference>
<evidence type="ECO:0000256" key="6">
    <source>
        <dbReference type="SAM" id="Phobius"/>
    </source>
</evidence>
<dbReference type="EMBL" id="SJPY01000006">
    <property type="protein sequence ID" value="TWU38754.1"/>
    <property type="molecule type" value="Genomic_DNA"/>
</dbReference>
<evidence type="ECO:0000256" key="1">
    <source>
        <dbReference type="ARBA" id="ARBA00004141"/>
    </source>
</evidence>
<dbReference type="OrthoDB" id="9802121at2"/>
<comment type="caution">
    <text evidence="7">The sequence shown here is derived from an EMBL/GenBank/DDBJ whole genome shotgun (WGS) entry which is preliminary data.</text>
</comment>
<feature type="transmembrane region" description="Helical" evidence="6">
    <location>
        <begin position="12"/>
        <end position="33"/>
    </location>
</feature>
<evidence type="ECO:0000313" key="8">
    <source>
        <dbReference type="Proteomes" id="UP000315471"/>
    </source>
</evidence>
<comment type="subcellular location">
    <subcellularLocation>
        <location evidence="1">Membrane</location>
        <topology evidence="1">Multi-pass membrane protein</topology>
    </subcellularLocation>
</comment>
<evidence type="ECO:0000313" key="7">
    <source>
        <dbReference type="EMBL" id="TWU38754.1"/>
    </source>
</evidence>
<keyword evidence="8" id="KW-1185">Reference proteome</keyword>
<gene>
    <name evidence="7" type="ORF">Q31b_38320</name>
</gene>
<reference evidence="7 8" key="1">
    <citation type="submission" date="2019-02" db="EMBL/GenBank/DDBJ databases">
        <title>Deep-cultivation of Planctomycetes and their phenomic and genomic characterization uncovers novel biology.</title>
        <authorList>
            <person name="Wiegand S."/>
            <person name="Jogler M."/>
            <person name="Boedeker C."/>
            <person name="Pinto D."/>
            <person name="Vollmers J."/>
            <person name="Rivas-Marin E."/>
            <person name="Kohn T."/>
            <person name="Peeters S.H."/>
            <person name="Heuer A."/>
            <person name="Rast P."/>
            <person name="Oberbeckmann S."/>
            <person name="Bunk B."/>
            <person name="Jeske O."/>
            <person name="Meyerdierks A."/>
            <person name="Storesund J.E."/>
            <person name="Kallscheuer N."/>
            <person name="Luecker S."/>
            <person name="Lage O.M."/>
            <person name="Pohl T."/>
            <person name="Merkel B.J."/>
            <person name="Hornburger P."/>
            <person name="Mueller R.-W."/>
            <person name="Bruemmer F."/>
            <person name="Labrenz M."/>
            <person name="Spormann A.M."/>
            <person name="Op Den Camp H."/>
            <person name="Overmann J."/>
            <person name="Amann R."/>
            <person name="Jetten M.S.M."/>
            <person name="Mascher T."/>
            <person name="Medema M.H."/>
            <person name="Devos D.P."/>
            <person name="Kaster A.-K."/>
            <person name="Ovreas L."/>
            <person name="Rohde M."/>
            <person name="Galperin M.Y."/>
            <person name="Jogler C."/>
        </authorList>
    </citation>
    <scope>NUCLEOTIDE SEQUENCE [LARGE SCALE GENOMIC DNA]</scope>
    <source>
        <strain evidence="7 8">Q31b</strain>
    </source>
</reference>
<evidence type="ECO:0008006" key="9">
    <source>
        <dbReference type="Google" id="ProtNLM"/>
    </source>
</evidence>
<evidence type="ECO:0000256" key="2">
    <source>
        <dbReference type="ARBA" id="ARBA00009694"/>
    </source>
</evidence>
<dbReference type="AlphaFoldDB" id="A0A5C6DRD3"/>
<comment type="similarity">
    <text evidence="2">Belongs to the UPF0382 family.</text>
</comment>
<evidence type="ECO:0000256" key="5">
    <source>
        <dbReference type="ARBA" id="ARBA00023136"/>
    </source>
</evidence>
<feature type="transmembrane region" description="Helical" evidence="6">
    <location>
        <begin position="58"/>
        <end position="78"/>
    </location>
</feature>
<sequence length="133" mass="14206">MKATDASQRKILVLAAVCGALGVLIGAFGAHGLPNLLADRGLPEATVLKRLDQFDVGARYHLIHAVVLLALAALPIGSHVLRTRIAWMFVAGILFFSGSLYLLVLTNQPKFGAITPIGGATWIAAWLLLVRLR</sequence>
<dbReference type="Pfam" id="PF04241">
    <property type="entry name" value="DUF423"/>
    <property type="match status" value="1"/>
</dbReference>
<evidence type="ECO:0000256" key="3">
    <source>
        <dbReference type="ARBA" id="ARBA00022692"/>
    </source>
</evidence>
<keyword evidence="5 6" id="KW-0472">Membrane</keyword>
<feature type="transmembrane region" description="Helical" evidence="6">
    <location>
        <begin position="85"/>
        <end position="105"/>
    </location>
</feature>
<feature type="transmembrane region" description="Helical" evidence="6">
    <location>
        <begin position="111"/>
        <end position="130"/>
    </location>
</feature>
<keyword evidence="4 6" id="KW-1133">Transmembrane helix</keyword>
<dbReference type="PANTHER" id="PTHR43461:SF1">
    <property type="entry name" value="TRANSMEMBRANE PROTEIN 256"/>
    <property type="match status" value="1"/>
</dbReference>
<evidence type="ECO:0000256" key="4">
    <source>
        <dbReference type="ARBA" id="ARBA00022989"/>
    </source>
</evidence>
<dbReference type="RefSeq" id="WP_146601088.1">
    <property type="nucleotide sequence ID" value="NZ_SJPY01000006.1"/>
</dbReference>